<gene>
    <name evidence="2" type="ORF">SLS60_003591</name>
</gene>
<dbReference type="Gene3D" id="3.30.420.10">
    <property type="entry name" value="Ribonuclease H-like superfamily/Ribonuclease H"/>
    <property type="match status" value="1"/>
</dbReference>
<dbReference type="SUPFAM" id="SSF53098">
    <property type="entry name" value="Ribonuclease H-like"/>
    <property type="match status" value="1"/>
</dbReference>
<organism evidence="2 3">
    <name type="scientific">Paraconiothyrium brasiliense</name>
    <dbReference type="NCBI Taxonomy" id="300254"/>
    <lineage>
        <taxon>Eukaryota</taxon>
        <taxon>Fungi</taxon>
        <taxon>Dikarya</taxon>
        <taxon>Ascomycota</taxon>
        <taxon>Pezizomycotina</taxon>
        <taxon>Dothideomycetes</taxon>
        <taxon>Pleosporomycetidae</taxon>
        <taxon>Pleosporales</taxon>
        <taxon>Massarineae</taxon>
        <taxon>Didymosphaeriaceae</taxon>
        <taxon>Paraconiothyrium</taxon>
    </lineage>
</organism>
<dbReference type="EMBL" id="JAKJXO020000004">
    <property type="protein sequence ID" value="KAL1606190.1"/>
    <property type="molecule type" value="Genomic_DNA"/>
</dbReference>
<protein>
    <recommendedName>
        <fullName evidence="1">RNase H type-1 domain-containing protein</fullName>
    </recommendedName>
</protein>
<keyword evidence="3" id="KW-1185">Reference proteome</keyword>
<dbReference type="Proteomes" id="UP001521785">
    <property type="component" value="Unassembled WGS sequence"/>
</dbReference>
<feature type="domain" description="RNase H type-1" evidence="1">
    <location>
        <begin position="242"/>
        <end position="352"/>
    </location>
</feature>
<name>A0ABR3RP28_9PLEO</name>
<dbReference type="Pfam" id="PF00075">
    <property type="entry name" value="RNase_H"/>
    <property type="match status" value="1"/>
</dbReference>
<accession>A0ABR3RP28</accession>
<reference evidence="2 3" key="1">
    <citation type="submission" date="2024-02" db="EMBL/GenBank/DDBJ databases">
        <title>De novo assembly and annotation of 12 fungi associated with fruit tree decline syndrome in Ontario, Canada.</title>
        <authorList>
            <person name="Sulman M."/>
            <person name="Ellouze W."/>
            <person name="Ilyukhin E."/>
        </authorList>
    </citation>
    <scope>NUCLEOTIDE SEQUENCE [LARGE SCALE GENOMIC DNA]</scope>
    <source>
        <strain evidence="2 3">M42-189</strain>
    </source>
</reference>
<dbReference type="PROSITE" id="PS50879">
    <property type="entry name" value="RNASE_H_1"/>
    <property type="match status" value="1"/>
</dbReference>
<dbReference type="InterPro" id="IPR036397">
    <property type="entry name" value="RNaseH_sf"/>
</dbReference>
<proteinExistence type="predicted"/>
<dbReference type="InterPro" id="IPR012337">
    <property type="entry name" value="RNaseH-like_sf"/>
</dbReference>
<evidence type="ECO:0000259" key="1">
    <source>
        <dbReference type="PROSITE" id="PS50879"/>
    </source>
</evidence>
<dbReference type="InterPro" id="IPR002156">
    <property type="entry name" value="RNaseH_domain"/>
</dbReference>
<evidence type="ECO:0000313" key="2">
    <source>
        <dbReference type="EMBL" id="KAL1606190.1"/>
    </source>
</evidence>
<evidence type="ECO:0000313" key="3">
    <source>
        <dbReference type="Proteomes" id="UP001521785"/>
    </source>
</evidence>
<comment type="caution">
    <text evidence="2">The sequence shown here is derived from an EMBL/GenBank/DDBJ whole genome shotgun (WGS) entry which is preliminary data.</text>
</comment>
<sequence>MGILDARPASWAIHELDEISRLQSLVAPVDWVSRDRFLDEFGLHFRYSAASLAIRFQQSYPHVAFSQIKKITLLEDHLSIANSPSHAQGLIRFCRQNPGLQIERVVDLWRAGLSPDDFPELPLRTHIITKSFGRWIFEALELRKRGMPNGSFRLILDGSPLPEKASQVFEAVKSDAARQAARDLCYARNILPCPSWFQRRNRVAYQWEGLHQAITSLQNGDYASFIDCNFDLGAAHDPECTIGERLDWTADDWTENELAHMRQQFDTEAPLPPWQELHPISPITHLHQQLNRNFGLPLGKGPQTNNRAELMAIYEALRRTPIHREVIIRTDSETSKKCLEGRYKQWRLRSFK</sequence>